<sequence length="126" mass="13682">MERKMSLTLLVLLGVLLGLTNRVAGGMKATVAGGSTESWSGEAAAFGRLMSTRLEDDVAPELTLDMEVHRRILANNIGPSVLNAKKASLSALLRWPRAAIYQSGMPKDLPVPRRLMEPTLPEIYLP</sequence>
<evidence type="ECO:0000313" key="3">
    <source>
        <dbReference type="Proteomes" id="UP000636709"/>
    </source>
</evidence>
<proteinExistence type="predicted"/>
<keyword evidence="3" id="KW-1185">Reference proteome</keyword>
<gene>
    <name evidence="2" type="ORF">HU200_056606</name>
</gene>
<evidence type="ECO:0000256" key="1">
    <source>
        <dbReference type="SAM" id="SignalP"/>
    </source>
</evidence>
<feature type="signal peptide" evidence="1">
    <location>
        <begin position="1"/>
        <end position="25"/>
    </location>
</feature>
<reference evidence="2" key="1">
    <citation type="submission" date="2020-07" db="EMBL/GenBank/DDBJ databases">
        <title>Genome sequence and genetic diversity analysis of an under-domesticated orphan crop, white fonio (Digitaria exilis).</title>
        <authorList>
            <person name="Bennetzen J.L."/>
            <person name="Chen S."/>
            <person name="Ma X."/>
            <person name="Wang X."/>
            <person name="Yssel A.E.J."/>
            <person name="Chaluvadi S.R."/>
            <person name="Johnson M."/>
            <person name="Gangashetty P."/>
            <person name="Hamidou F."/>
            <person name="Sanogo M.D."/>
            <person name="Zwaenepoel A."/>
            <person name="Wallace J."/>
            <person name="Van De Peer Y."/>
            <person name="Van Deynze A."/>
        </authorList>
    </citation>
    <scope>NUCLEOTIDE SEQUENCE</scope>
    <source>
        <tissue evidence="2">Leaves</tissue>
    </source>
</reference>
<dbReference type="EMBL" id="JACEFO010002390">
    <property type="protein sequence ID" value="KAF8661991.1"/>
    <property type="molecule type" value="Genomic_DNA"/>
</dbReference>
<keyword evidence="1" id="KW-0732">Signal</keyword>
<comment type="caution">
    <text evidence="2">The sequence shown here is derived from an EMBL/GenBank/DDBJ whole genome shotgun (WGS) entry which is preliminary data.</text>
</comment>
<dbReference type="AlphaFoldDB" id="A0A835E0Q9"/>
<feature type="chain" id="PRO_5032735577" evidence="1">
    <location>
        <begin position="26"/>
        <end position="126"/>
    </location>
</feature>
<accession>A0A835E0Q9</accession>
<evidence type="ECO:0000313" key="2">
    <source>
        <dbReference type="EMBL" id="KAF8661991.1"/>
    </source>
</evidence>
<protein>
    <submittedName>
        <fullName evidence="2">Uncharacterized protein</fullName>
    </submittedName>
</protein>
<dbReference type="Proteomes" id="UP000636709">
    <property type="component" value="Unassembled WGS sequence"/>
</dbReference>
<organism evidence="2 3">
    <name type="scientific">Digitaria exilis</name>
    <dbReference type="NCBI Taxonomy" id="1010633"/>
    <lineage>
        <taxon>Eukaryota</taxon>
        <taxon>Viridiplantae</taxon>
        <taxon>Streptophyta</taxon>
        <taxon>Embryophyta</taxon>
        <taxon>Tracheophyta</taxon>
        <taxon>Spermatophyta</taxon>
        <taxon>Magnoliopsida</taxon>
        <taxon>Liliopsida</taxon>
        <taxon>Poales</taxon>
        <taxon>Poaceae</taxon>
        <taxon>PACMAD clade</taxon>
        <taxon>Panicoideae</taxon>
        <taxon>Panicodae</taxon>
        <taxon>Paniceae</taxon>
        <taxon>Anthephorinae</taxon>
        <taxon>Digitaria</taxon>
    </lineage>
</organism>
<dbReference type="OrthoDB" id="671682at2759"/>
<name>A0A835E0Q9_9POAL</name>